<evidence type="ECO:0000256" key="9">
    <source>
        <dbReference type="ARBA" id="ARBA00023118"/>
    </source>
</evidence>
<dbReference type="CDD" id="cd17930">
    <property type="entry name" value="DEXHc_cas3"/>
    <property type="match status" value="1"/>
</dbReference>
<evidence type="ECO:0000256" key="5">
    <source>
        <dbReference type="ARBA" id="ARBA00022741"/>
    </source>
</evidence>
<keyword evidence="8" id="KW-0067">ATP-binding</keyword>
<evidence type="ECO:0000256" key="3">
    <source>
        <dbReference type="ARBA" id="ARBA00022722"/>
    </source>
</evidence>
<feature type="domain" description="Helicase ATP-binding" evidence="10">
    <location>
        <begin position="303"/>
        <end position="509"/>
    </location>
</feature>
<dbReference type="PROSITE" id="PS51643">
    <property type="entry name" value="HD_CAS3"/>
    <property type="match status" value="1"/>
</dbReference>
<dbReference type="InterPro" id="IPR014001">
    <property type="entry name" value="Helicase_ATP-bd"/>
</dbReference>
<feature type="domain" description="HD Cas3-type" evidence="11">
    <location>
        <begin position="18"/>
        <end position="228"/>
    </location>
</feature>
<name>A0A5N1GMV5_9LACT</name>
<accession>A0A5N1GMV5</accession>
<dbReference type="Pfam" id="PF18019">
    <property type="entry name" value="Cas3_HD"/>
    <property type="match status" value="1"/>
</dbReference>
<dbReference type="GO" id="GO:0016787">
    <property type="term" value="F:hydrolase activity"/>
    <property type="evidence" value="ECO:0007669"/>
    <property type="project" value="UniProtKB-KW"/>
</dbReference>
<comment type="similarity">
    <text evidence="2">In the central section; belongs to the CRISPR-associated helicase Cas3 family.</text>
</comment>
<dbReference type="GO" id="GO:0004386">
    <property type="term" value="F:helicase activity"/>
    <property type="evidence" value="ECO:0007669"/>
    <property type="project" value="UniProtKB-KW"/>
</dbReference>
<protein>
    <submittedName>
        <fullName evidence="12">CRISPR-associated helicase/endonuclease Cas3</fullName>
    </submittedName>
</protein>
<dbReference type="SMART" id="SM00490">
    <property type="entry name" value="HELICc"/>
    <property type="match status" value="1"/>
</dbReference>
<dbReference type="OrthoDB" id="9810236at2"/>
<dbReference type="Pfam" id="PF22590">
    <property type="entry name" value="Cas3-like_C_2"/>
    <property type="match status" value="1"/>
</dbReference>
<dbReference type="Pfam" id="PF18395">
    <property type="entry name" value="Cas3_C"/>
    <property type="match status" value="1"/>
</dbReference>
<evidence type="ECO:0000256" key="6">
    <source>
        <dbReference type="ARBA" id="ARBA00022801"/>
    </source>
</evidence>
<keyword evidence="7" id="KW-0347">Helicase</keyword>
<evidence type="ECO:0000256" key="2">
    <source>
        <dbReference type="ARBA" id="ARBA00009046"/>
    </source>
</evidence>
<evidence type="ECO:0000256" key="7">
    <source>
        <dbReference type="ARBA" id="ARBA00022806"/>
    </source>
</evidence>
<dbReference type="Pfam" id="PF00270">
    <property type="entry name" value="DEAD"/>
    <property type="match status" value="1"/>
</dbReference>
<keyword evidence="9" id="KW-0051">Antiviral defense</keyword>
<dbReference type="GO" id="GO:0051607">
    <property type="term" value="P:defense response to virus"/>
    <property type="evidence" value="ECO:0007669"/>
    <property type="project" value="UniProtKB-KW"/>
</dbReference>
<evidence type="ECO:0000313" key="13">
    <source>
        <dbReference type="Proteomes" id="UP000327148"/>
    </source>
</evidence>
<proteinExistence type="inferred from homology"/>
<keyword evidence="3" id="KW-0540">Nuclease</keyword>
<dbReference type="STRING" id="119206.AWM72_05580"/>
<dbReference type="InterPro" id="IPR006483">
    <property type="entry name" value="CRISPR-assoc_Cas3_HD"/>
</dbReference>
<keyword evidence="12" id="KW-0255">Endonuclease</keyword>
<dbReference type="InterPro" id="IPR041372">
    <property type="entry name" value="Cas3_C"/>
</dbReference>
<dbReference type="Proteomes" id="UP000327148">
    <property type="component" value="Unassembled WGS sequence"/>
</dbReference>
<evidence type="ECO:0000256" key="1">
    <source>
        <dbReference type="ARBA" id="ARBA00006847"/>
    </source>
</evidence>
<dbReference type="PROSITE" id="PS51192">
    <property type="entry name" value="HELICASE_ATP_BIND_1"/>
    <property type="match status" value="1"/>
</dbReference>
<dbReference type="EMBL" id="VYWO01000001">
    <property type="protein sequence ID" value="KAA9302307.1"/>
    <property type="molecule type" value="Genomic_DNA"/>
</dbReference>
<dbReference type="AlphaFoldDB" id="A0A5N1GMV5"/>
<dbReference type="InterPro" id="IPR027417">
    <property type="entry name" value="P-loop_NTPase"/>
</dbReference>
<comment type="similarity">
    <text evidence="1">In the N-terminal section; belongs to the CRISPR-associated nuclease Cas3-HD family.</text>
</comment>
<evidence type="ECO:0000256" key="4">
    <source>
        <dbReference type="ARBA" id="ARBA00022723"/>
    </source>
</evidence>
<dbReference type="InterPro" id="IPR006474">
    <property type="entry name" value="Helicase_Cas3_CRISPR-ass_core"/>
</dbReference>
<dbReference type="InterPro" id="IPR001650">
    <property type="entry name" value="Helicase_C-like"/>
</dbReference>
<dbReference type="NCBIfam" id="TIGR01596">
    <property type="entry name" value="cas3_HD"/>
    <property type="match status" value="1"/>
</dbReference>
<dbReference type="NCBIfam" id="TIGR01587">
    <property type="entry name" value="cas3_core"/>
    <property type="match status" value="1"/>
</dbReference>
<dbReference type="SUPFAM" id="SSF52540">
    <property type="entry name" value="P-loop containing nucleoside triphosphate hydrolases"/>
    <property type="match status" value="1"/>
</dbReference>
<keyword evidence="4" id="KW-0479">Metal-binding</keyword>
<dbReference type="GO" id="GO:0046872">
    <property type="term" value="F:metal ion binding"/>
    <property type="evidence" value="ECO:0007669"/>
    <property type="project" value="UniProtKB-KW"/>
</dbReference>
<reference evidence="12 13" key="1">
    <citation type="submission" date="2019-09" db="EMBL/GenBank/DDBJ databases">
        <title>Draft genome sequence assemblies of isolates from the urinary tract.</title>
        <authorList>
            <person name="Mores C.R."/>
            <person name="Putonti C."/>
            <person name="Wolfe A.J."/>
        </authorList>
    </citation>
    <scope>NUCLEOTIDE SEQUENCE [LARGE SCALE GENOMIC DNA]</scope>
    <source>
        <strain evidence="12 13">UMB623</strain>
    </source>
</reference>
<gene>
    <name evidence="12" type="ORF">F6I03_03575</name>
</gene>
<dbReference type="GO" id="GO:0004519">
    <property type="term" value="F:endonuclease activity"/>
    <property type="evidence" value="ECO:0007669"/>
    <property type="project" value="UniProtKB-KW"/>
</dbReference>
<sequence>MQTAVNPVFWAKKKEEGGRYLWLPLSQHALDTAQVSGLLWEHWLSDGQRQLLSDSLNQPDEQVAKQVAVFLGASHDLGKICGSFQAKKGFSNSADLDRQLIEQLEFEGFEGLGDTLFRDVGRTPHATVGQVILEKMGVNRGIASIVGGHHGKPVSEPKTLKLQRGYSENYYQVPNPNHPVYKLWEAEQKRLLDWALDFSGFDRVEDLPQISKNGQVIYSGLLIMADWIASNEHYFPLIDFNDPVAIDQDQRIRSGFSHWFKTRPIHFQEIASVDAIYNDRFGDPESDQAFVPRDFQRKFTELLLTVEDPGIFILEAPMGLGKTEAALVGAEVLANRRGQSGIFFGLPTQATSDGIFPRVSHWLSRVSDDYMEDTSLQLVHGKAALNPDYESLASNINIDGESGLGTVTVNQWFKGRKTSNLDDFVVGTVDQFLLNALKQKHLALRHLGFSKKVVIIDEVHACDAYMNVYLNQALSLMGAYGVPVIILSATLPASSRKKMVKSYLQERGDTNEKIQWPEDGLLEDAYPLVTYSDSKRVQQFADFEPQENHPVEIQPFEEDQLFDQLDNWLKGEGVVGIVVNTVKKAQDLAQKCVARYGDDVVDVLHASFIATERKKKERQLLQDIGKGAGRPAKKIIIGTQVIEQSLDIDFDVMVSDLAPMDLLIQRMGRLHRHAIHRPSQHQEARFYVMGLSDSLDFDKGSKSIYGKNLLIRTQAFLPKVLNIPGDISPLVQKVYGSAEPDLADDLKPALEKAETKEVERKEAKKSKASEYLLAVEDFSLDDEEESLVGWLNNGSPDQTEAGGYAQVRDSDETIEVILLKQLAEGYGLLGDERDISEEVADPTIAKRLAQETIKLPGILSKGYNIDEVIRILEAYTAKHFRSWQDSPWLKGQLGVLLDDTNSFSLHGYHLTYSPKFGLSMEKEEKNESL</sequence>
<dbReference type="InterPro" id="IPR011545">
    <property type="entry name" value="DEAD/DEAH_box_helicase_dom"/>
</dbReference>
<dbReference type="GO" id="GO:0005524">
    <property type="term" value="F:ATP binding"/>
    <property type="evidence" value="ECO:0007669"/>
    <property type="project" value="UniProtKB-KW"/>
</dbReference>
<dbReference type="Gene3D" id="3.40.50.300">
    <property type="entry name" value="P-loop containing nucleotide triphosphate hydrolases"/>
    <property type="match status" value="2"/>
</dbReference>
<evidence type="ECO:0000259" key="11">
    <source>
        <dbReference type="PROSITE" id="PS51643"/>
    </source>
</evidence>
<dbReference type="CDD" id="cd09641">
    <property type="entry name" value="Cas3''_I"/>
    <property type="match status" value="1"/>
</dbReference>
<dbReference type="RefSeq" id="WP_070431127.1">
    <property type="nucleotide sequence ID" value="NZ_VYWO01000001.1"/>
</dbReference>
<dbReference type="InterPro" id="IPR054712">
    <property type="entry name" value="Cas3-like_dom"/>
</dbReference>
<organism evidence="12 13">
    <name type="scientific">Aerococcus sanguinicola</name>
    <dbReference type="NCBI Taxonomy" id="119206"/>
    <lineage>
        <taxon>Bacteria</taxon>
        <taxon>Bacillati</taxon>
        <taxon>Bacillota</taxon>
        <taxon>Bacilli</taxon>
        <taxon>Lactobacillales</taxon>
        <taxon>Aerococcaceae</taxon>
        <taxon>Aerococcus</taxon>
    </lineage>
</organism>
<evidence type="ECO:0000259" key="10">
    <source>
        <dbReference type="PROSITE" id="PS51192"/>
    </source>
</evidence>
<evidence type="ECO:0000313" key="12">
    <source>
        <dbReference type="EMBL" id="KAA9302307.1"/>
    </source>
</evidence>
<dbReference type="GO" id="GO:0003676">
    <property type="term" value="F:nucleic acid binding"/>
    <property type="evidence" value="ECO:0007669"/>
    <property type="project" value="InterPro"/>
</dbReference>
<keyword evidence="5" id="KW-0547">Nucleotide-binding</keyword>
<dbReference type="Gene3D" id="1.10.3210.30">
    <property type="match status" value="1"/>
</dbReference>
<dbReference type="InterPro" id="IPR038257">
    <property type="entry name" value="CRISPR-assoc_Cas3_HD_sf"/>
</dbReference>
<evidence type="ECO:0000256" key="8">
    <source>
        <dbReference type="ARBA" id="ARBA00022840"/>
    </source>
</evidence>
<comment type="caution">
    <text evidence="12">The sequence shown here is derived from an EMBL/GenBank/DDBJ whole genome shotgun (WGS) entry which is preliminary data.</text>
</comment>
<keyword evidence="6" id="KW-0378">Hydrolase</keyword>
<dbReference type="SMART" id="SM00487">
    <property type="entry name" value="DEXDc"/>
    <property type="match status" value="1"/>
</dbReference>